<accession>A0AA36B309</accession>
<name>A0AA36B309_OCTVU</name>
<sequence length="133" mass="15251">MYQYYIKDDYFLQNLSLWRSELKITIIFIIMYIMTSVSEDFICSSQAILASTPCGTQFTFFYTADTLKKSMFATQSHPPPPPSQQVTGFVPIIESIIGSGLAKLRDRQQNVLEYFLQLLVFQVEVTQKSISPI</sequence>
<evidence type="ECO:0000313" key="1">
    <source>
        <dbReference type="EMBL" id="CAI9726221.1"/>
    </source>
</evidence>
<organism evidence="1 2">
    <name type="scientific">Octopus vulgaris</name>
    <name type="common">Common octopus</name>
    <dbReference type="NCBI Taxonomy" id="6645"/>
    <lineage>
        <taxon>Eukaryota</taxon>
        <taxon>Metazoa</taxon>
        <taxon>Spiralia</taxon>
        <taxon>Lophotrochozoa</taxon>
        <taxon>Mollusca</taxon>
        <taxon>Cephalopoda</taxon>
        <taxon>Coleoidea</taxon>
        <taxon>Octopodiformes</taxon>
        <taxon>Octopoda</taxon>
        <taxon>Incirrata</taxon>
        <taxon>Octopodidae</taxon>
        <taxon>Octopus</taxon>
    </lineage>
</organism>
<proteinExistence type="predicted"/>
<dbReference type="EMBL" id="OX597820">
    <property type="protein sequence ID" value="CAI9726221.1"/>
    <property type="molecule type" value="Genomic_DNA"/>
</dbReference>
<evidence type="ECO:0000313" key="2">
    <source>
        <dbReference type="Proteomes" id="UP001162480"/>
    </source>
</evidence>
<keyword evidence="2" id="KW-1185">Reference proteome</keyword>
<dbReference type="Proteomes" id="UP001162480">
    <property type="component" value="Chromosome 7"/>
</dbReference>
<dbReference type="AlphaFoldDB" id="A0AA36B309"/>
<protein>
    <submittedName>
        <fullName evidence="1">Uncharacterized protein</fullName>
    </submittedName>
</protein>
<gene>
    <name evidence="1" type="ORF">OCTVUL_1B000091</name>
</gene>
<reference evidence="1" key="1">
    <citation type="submission" date="2023-08" db="EMBL/GenBank/DDBJ databases">
        <authorList>
            <person name="Alioto T."/>
            <person name="Alioto T."/>
            <person name="Gomez Garrido J."/>
        </authorList>
    </citation>
    <scope>NUCLEOTIDE SEQUENCE</scope>
</reference>